<gene>
    <name evidence="2" type="ORF">P691DRAFT_803744</name>
</gene>
<feature type="region of interest" description="Disordered" evidence="1">
    <location>
        <begin position="1"/>
        <end position="116"/>
    </location>
</feature>
<dbReference type="EMBL" id="MU151069">
    <property type="protein sequence ID" value="KAF9452627.1"/>
    <property type="molecule type" value="Genomic_DNA"/>
</dbReference>
<reference evidence="2" key="1">
    <citation type="submission" date="2020-11" db="EMBL/GenBank/DDBJ databases">
        <authorList>
            <consortium name="DOE Joint Genome Institute"/>
            <person name="Ahrendt S."/>
            <person name="Riley R."/>
            <person name="Andreopoulos W."/>
            <person name="Labutti K."/>
            <person name="Pangilinan J."/>
            <person name="Ruiz-Duenas F.J."/>
            <person name="Barrasa J.M."/>
            <person name="Sanchez-Garcia M."/>
            <person name="Camarero S."/>
            <person name="Miyauchi S."/>
            <person name="Serrano A."/>
            <person name="Linde D."/>
            <person name="Babiker R."/>
            <person name="Drula E."/>
            <person name="Ayuso-Fernandez I."/>
            <person name="Pacheco R."/>
            <person name="Padilla G."/>
            <person name="Ferreira P."/>
            <person name="Barriuso J."/>
            <person name="Kellner H."/>
            <person name="Castanera R."/>
            <person name="Alfaro M."/>
            <person name="Ramirez L."/>
            <person name="Pisabarro A.G."/>
            <person name="Kuo A."/>
            <person name="Tritt A."/>
            <person name="Lipzen A."/>
            <person name="He G."/>
            <person name="Yan M."/>
            <person name="Ng V."/>
            <person name="Cullen D."/>
            <person name="Martin F."/>
            <person name="Rosso M.-N."/>
            <person name="Henrissat B."/>
            <person name="Hibbett D."/>
            <person name="Martinez A.T."/>
            <person name="Grigoriev I.V."/>
        </authorList>
    </citation>
    <scope>NUCLEOTIDE SEQUENCE</scope>
    <source>
        <strain evidence="2">MF-IS2</strain>
    </source>
</reference>
<dbReference type="Pfam" id="PF08576">
    <property type="entry name" value="DUF1764"/>
    <property type="match status" value="1"/>
</dbReference>
<dbReference type="AlphaFoldDB" id="A0A9P5XJI1"/>
<organism evidence="2 3">
    <name type="scientific">Macrolepiota fuliginosa MF-IS2</name>
    <dbReference type="NCBI Taxonomy" id="1400762"/>
    <lineage>
        <taxon>Eukaryota</taxon>
        <taxon>Fungi</taxon>
        <taxon>Dikarya</taxon>
        <taxon>Basidiomycota</taxon>
        <taxon>Agaricomycotina</taxon>
        <taxon>Agaricomycetes</taxon>
        <taxon>Agaricomycetidae</taxon>
        <taxon>Agaricales</taxon>
        <taxon>Agaricineae</taxon>
        <taxon>Agaricaceae</taxon>
        <taxon>Macrolepiota</taxon>
    </lineage>
</organism>
<dbReference type="OrthoDB" id="20835at2759"/>
<comment type="caution">
    <text evidence="2">The sequence shown here is derived from an EMBL/GenBank/DDBJ whole genome shotgun (WGS) entry which is preliminary data.</text>
</comment>
<dbReference type="PANTHER" id="PTHR34066:SF1">
    <property type="entry name" value="DUF1764 FAMILY PROTEIN"/>
    <property type="match status" value="1"/>
</dbReference>
<dbReference type="InterPro" id="IPR013885">
    <property type="entry name" value="DUF1764_euk"/>
</dbReference>
<dbReference type="PANTHER" id="PTHR34066">
    <property type="entry name" value="GROWTH FACTOR 2"/>
    <property type="match status" value="1"/>
</dbReference>
<name>A0A9P5XJI1_9AGAR</name>
<keyword evidence="3" id="KW-1185">Reference proteome</keyword>
<proteinExistence type="predicted"/>
<dbReference type="Proteomes" id="UP000807342">
    <property type="component" value="Unassembled WGS sequence"/>
</dbReference>
<protein>
    <submittedName>
        <fullName evidence="2">DUF1764-domain-containing protein</fullName>
    </submittedName>
</protein>
<sequence length="143" mass="16052">MSEIDDIFASKGKAKAPPPSESPLVATRKKKKDKKKKLEEDISQDVPKENPAPPKKRPHPETIVDPSTLPNSSKRHKTNPNVNVSIKQPKKDSQEEEQFKDSRGNGPRRKTEEGWSIYKEDELGLSHEGGDTPLCPFDCDCCF</sequence>
<evidence type="ECO:0000256" key="1">
    <source>
        <dbReference type="SAM" id="MobiDB-lite"/>
    </source>
</evidence>
<evidence type="ECO:0000313" key="2">
    <source>
        <dbReference type="EMBL" id="KAF9452627.1"/>
    </source>
</evidence>
<feature type="compositionally biased region" description="Basic and acidic residues" evidence="1">
    <location>
        <begin position="89"/>
        <end position="116"/>
    </location>
</feature>
<evidence type="ECO:0000313" key="3">
    <source>
        <dbReference type="Proteomes" id="UP000807342"/>
    </source>
</evidence>
<accession>A0A9P5XJI1</accession>